<dbReference type="PANTHER" id="PTHR10736:SF4">
    <property type="entry name" value="BESTROPHIN-1"/>
    <property type="match status" value="1"/>
</dbReference>
<keyword evidence="7" id="KW-0813">Transport</keyword>
<dbReference type="InterPro" id="IPR021134">
    <property type="entry name" value="Bestrophin-like"/>
</dbReference>
<evidence type="ECO:0000313" key="8">
    <source>
        <dbReference type="Ensembl" id="ENSCCRP00020069181.1"/>
    </source>
</evidence>
<keyword evidence="7" id="KW-0868">Chloride</keyword>
<dbReference type="GO" id="GO:0005886">
    <property type="term" value="C:plasma membrane"/>
    <property type="evidence" value="ECO:0007669"/>
    <property type="project" value="UniProtKB-SubCell"/>
</dbReference>
<comment type="function">
    <text evidence="7">Forms chloride channels.</text>
</comment>
<dbReference type="InterPro" id="IPR000615">
    <property type="entry name" value="Bestrophin"/>
</dbReference>
<protein>
    <recommendedName>
        <fullName evidence="7">Bestrophin homolog</fullName>
    </recommendedName>
</protein>
<reference evidence="8" key="1">
    <citation type="submission" date="2025-08" db="UniProtKB">
        <authorList>
            <consortium name="Ensembl"/>
        </authorList>
    </citation>
    <scope>IDENTIFICATION</scope>
</reference>
<sequence length="428" mass="49779">MTVTYSRRVADARLGTFYCLLLRWKGSIYKLLYRELLIFTVMYGTISVTYRCILTEEQRRMFEKLSVYCDQYAQLIPLSFVLGFYVTLVVSRWWGQYESIPWPDRLSALVSGHVRGADEGARLIRRSLMRYANLSGILIYRSVSTAVYKRFPTMSHLVQAGLMTAEELRHLEELPSPHNKFWVPCMWFVSLAMRARSEGRINNDVAMTAILNELNTLRSQCMRLYGYDWIIVISDWLKCDWLKCVPMICDWLECVAMIPDWLECVAMIPDWLDCVAKIPDWLGCDWLKCVVMICDWLKCVAMISDWLGCVEMISDWSECVAMISDWSECVAMICVWLECVAMISDWLGCVEMISDWEVCVAMISHWLECIAMICDWFGCDWLKCVAMISDWLKCVAMISDWLGCVEMISDWLECVAMICDWSECVAKI</sequence>
<evidence type="ECO:0000256" key="1">
    <source>
        <dbReference type="ARBA" id="ARBA00004370"/>
    </source>
</evidence>
<comment type="similarity">
    <text evidence="6 7">Belongs to the anion channel-forming bestrophin (TC 1.A.46) family. Calcium-sensitive chloride channel subfamily.</text>
</comment>
<feature type="transmembrane region" description="Helical" evidence="7">
    <location>
        <begin position="75"/>
        <end position="95"/>
    </location>
</feature>
<keyword evidence="7" id="KW-0407">Ion channel</keyword>
<comment type="subcellular location">
    <subcellularLocation>
        <location evidence="7">Cell membrane</location>
        <topology evidence="7">Multi-pass membrane protein</topology>
    </subcellularLocation>
    <subcellularLocation>
        <location evidence="1">Membrane</location>
    </subcellularLocation>
</comment>
<proteinExistence type="inferred from homology"/>
<feature type="transmembrane region" description="Helical" evidence="7">
    <location>
        <begin position="31"/>
        <end position="54"/>
    </location>
</feature>
<evidence type="ECO:0000256" key="7">
    <source>
        <dbReference type="RuleBase" id="RU363126"/>
    </source>
</evidence>
<dbReference type="Pfam" id="PF01062">
    <property type="entry name" value="Bestrophin"/>
    <property type="match status" value="1"/>
</dbReference>
<comment type="catalytic activity">
    <reaction evidence="5">
        <text>chloride(in) = chloride(out)</text>
        <dbReference type="Rhea" id="RHEA:29823"/>
        <dbReference type="ChEBI" id="CHEBI:17996"/>
    </reaction>
</comment>
<evidence type="ECO:0000313" key="9">
    <source>
        <dbReference type="Proteomes" id="UP000694701"/>
    </source>
</evidence>
<dbReference type="GO" id="GO:0005254">
    <property type="term" value="F:chloride channel activity"/>
    <property type="evidence" value="ECO:0007669"/>
    <property type="project" value="UniProtKB-KW"/>
</dbReference>
<organism evidence="8 9">
    <name type="scientific">Cyprinus carpio</name>
    <name type="common">Common carp</name>
    <dbReference type="NCBI Taxonomy" id="7962"/>
    <lineage>
        <taxon>Eukaryota</taxon>
        <taxon>Metazoa</taxon>
        <taxon>Chordata</taxon>
        <taxon>Craniata</taxon>
        <taxon>Vertebrata</taxon>
        <taxon>Euteleostomi</taxon>
        <taxon>Actinopterygii</taxon>
        <taxon>Neopterygii</taxon>
        <taxon>Teleostei</taxon>
        <taxon>Ostariophysi</taxon>
        <taxon>Cypriniformes</taxon>
        <taxon>Cyprinidae</taxon>
        <taxon>Cyprininae</taxon>
        <taxon>Cyprinus</taxon>
    </lineage>
</organism>
<dbReference type="Proteomes" id="UP000694701">
    <property type="component" value="Unplaced"/>
</dbReference>
<keyword evidence="2 7" id="KW-0812">Transmembrane</keyword>
<evidence type="ECO:0000256" key="3">
    <source>
        <dbReference type="ARBA" id="ARBA00022989"/>
    </source>
</evidence>
<name>A0A8C2HUE9_CYPCA</name>
<evidence type="ECO:0000256" key="6">
    <source>
        <dbReference type="ARBA" id="ARBA00034769"/>
    </source>
</evidence>
<keyword evidence="7" id="KW-0406">Ion transport</keyword>
<keyword evidence="7" id="KW-0869">Chloride channel</keyword>
<keyword evidence="7" id="KW-1003">Cell membrane</keyword>
<dbReference type="Ensembl" id="ENSCCRT00020076039.1">
    <property type="protein sequence ID" value="ENSCCRP00020069181.1"/>
    <property type="gene ID" value="ENSCCRG00020032414.1"/>
</dbReference>
<evidence type="ECO:0000256" key="2">
    <source>
        <dbReference type="ARBA" id="ARBA00022692"/>
    </source>
</evidence>
<evidence type="ECO:0000256" key="4">
    <source>
        <dbReference type="ARBA" id="ARBA00023136"/>
    </source>
</evidence>
<accession>A0A8C2HUE9</accession>
<evidence type="ECO:0000256" key="5">
    <source>
        <dbReference type="ARBA" id="ARBA00024167"/>
    </source>
</evidence>
<dbReference type="GO" id="GO:0034707">
    <property type="term" value="C:chloride channel complex"/>
    <property type="evidence" value="ECO:0007669"/>
    <property type="project" value="UniProtKB-KW"/>
</dbReference>
<dbReference type="AlphaFoldDB" id="A0A8C2HUE9"/>
<dbReference type="PANTHER" id="PTHR10736">
    <property type="entry name" value="BESTROPHIN"/>
    <property type="match status" value="1"/>
</dbReference>
<keyword evidence="3 7" id="KW-1133">Transmembrane helix</keyword>
<keyword evidence="4 7" id="KW-0472">Membrane</keyword>